<accession>A0AB73T6W1</accession>
<dbReference type="InterPro" id="IPR051915">
    <property type="entry name" value="Cellulose_Degrad_GH3"/>
</dbReference>
<gene>
    <name evidence="9" type="ORF">C7383_103288</name>
</gene>
<dbReference type="InterPro" id="IPR017853">
    <property type="entry name" value="GH"/>
</dbReference>
<dbReference type="InterPro" id="IPR026891">
    <property type="entry name" value="Fn3-like"/>
</dbReference>
<dbReference type="Pfam" id="PF14310">
    <property type="entry name" value="Fn3-like"/>
    <property type="match status" value="1"/>
</dbReference>
<comment type="caution">
    <text evidence="9">The sequence shown here is derived from an EMBL/GenBank/DDBJ whole genome shotgun (WGS) entry which is preliminary data.</text>
</comment>
<dbReference type="AlphaFoldDB" id="A0AB73T6W1"/>
<evidence type="ECO:0000256" key="7">
    <source>
        <dbReference type="RuleBase" id="RU361161"/>
    </source>
</evidence>
<evidence type="ECO:0000313" key="9">
    <source>
        <dbReference type="EMBL" id="PWJ77443.1"/>
    </source>
</evidence>
<dbReference type="GO" id="GO:0009251">
    <property type="term" value="P:glucan catabolic process"/>
    <property type="evidence" value="ECO:0007669"/>
    <property type="project" value="TreeGrafter"/>
</dbReference>
<dbReference type="EMBL" id="QGGY01000003">
    <property type="protein sequence ID" value="PWJ77443.1"/>
    <property type="molecule type" value="Genomic_DNA"/>
</dbReference>
<reference evidence="9 10" key="1">
    <citation type="submission" date="2018-05" db="EMBL/GenBank/DDBJ databases">
        <authorList>
            <person name="Goeker M."/>
            <person name="Huntemann M."/>
            <person name="Clum A."/>
            <person name="Pillay M."/>
            <person name="Palaniappan K."/>
            <person name="Varghese N."/>
            <person name="Mikhailova N."/>
            <person name="Stamatis D."/>
            <person name="Reddy T."/>
            <person name="Daum C."/>
            <person name="Shapiro N."/>
            <person name="Ivanova N."/>
            <person name="Kyrpides N."/>
            <person name="Woyke T."/>
        </authorList>
    </citation>
    <scope>NUCLEOTIDE SEQUENCE [LARGE SCALE GENOMIC DNA]</scope>
    <source>
        <strain evidence="9 10">DSM 26524</strain>
    </source>
</reference>
<dbReference type="Gene3D" id="2.60.40.10">
    <property type="entry name" value="Immunoglobulins"/>
    <property type="match status" value="1"/>
</dbReference>
<keyword evidence="10" id="KW-1185">Reference proteome</keyword>
<dbReference type="PRINTS" id="PR00133">
    <property type="entry name" value="GLHYDRLASE3"/>
</dbReference>
<protein>
    <recommendedName>
        <fullName evidence="3">beta-glucosidase</fullName>
        <ecNumber evidence="3">3.2.1.21</ecNumber>
    </recommendedName>
</protein>
<dbReference type="PROSITE" id="PS00775">
    <property type="entry name" value="GLYCOSYL_HYDROL_F3"/>
    <property type="match status" value="1"/>
</dbReference>
<dbReference type="SMART" id="SM01217">
    <property type="entry name" value="Fn3_like"/>
    <property type="match status" value="1"/>
</dbReference>
<dbReference type="Proteomes" id="UP000245412">
    <property type="component" value="Unassembled WGS sequence"/>
</dbReference>
<keyword evidence="5 7" id="KW-0378">Hydrolase</keyword>
<dbReference type="Pfam" id="PF01915">
    <property type="entry name" value="Glyco_hydro_3_C"/>
    <property type="match status" value="1"/>
</dbReference>
<name>A0AB73T6W1_9FIRM</name>
<evidence type="ECO:0000256" key="4">
    <source>
        <dbReference type="ARBA" id="ARBA00022729"/>
    </source>
</evidence>
<evidence type="ECO:0000256" key="3">
    <source>
        <dbReference type="ARBA" id="ARBA00012744"/>
    </source>
</evidence>
<dbReference type="PANTHER" id="PTHR30620:SF16">
    <property type="entry name" value="LYSOSOMAL BETA GLUCOSIDASE"/>
    <property type="match status" value="1"/>
</dbReference>
<dbReference type="Gene3D" id="3.40.50.1700">
    <property type="entry name" value="Glycoside hydrolase family 3 C-terminal domain"/>
    <property type="match status" value="1"/>
</dbReference>
<dbReference type="Pfam" id="PF00933">
    <property type="entry name" value="Glyco_hydro_3"/>
    <property type="match status" value="1"/>
</dbReference>
<dbReference type="Gene3D" id="3.20.20.300">
    <property type="entry name" value="Glycoside hydrolase, family 3, N-terminal domain"/>
    <property type="match status" value="1"/>
</dbReference>
<dbReference type="FunFam" id="2.60.40.10:FF:000495">
    <property type="entry name" value="Periplasmic beta-glucosidase"/>
    <property type="match status" value="1"/>
</dbReference>
<evidence type="ECO:0000256" key="1">
    <source>
        <dbReference type="ARBA" id="ARBA00000448"/>
    </source>
</evidence>
<dbReference type="PANTHER" id="PTHR30620">
    <property type="entry name" value="PERIPLASMIC BETA-GLUCOSIDASE-RELATED"/>
    <property type="match status" value="1"/>
</dbReference>
<dbReference type="SUPFAM" id="SSF51445">
    <property type="entry name" value="(Trans)glycosidases"/>
    <property type="match status" value="1"/>
</dbReference>
<evidence type="ECO:0000259" key="8">
    <source>
        <dbReference type="SMART" id="SM01217"/>
    </source>
</evidence>
<comment type="catalytic activity">
    <reaction evidence="1">
        <text>Hydrolysis of terminal, non-reducing beta-D-glucosyl residues with release of beta-D-glucose.</text>
        <dbReference type="EC" id="3.2.1.21"/>
    </reaction>
</comment>
<comment type="similarity">
    <text evidence="2 7">Belongs to the glycosyl hydrolase 3 family.</text>
</comment>
<evidence type="ECO:0000256" key="5">
    <source>
        <dbReference type="ARBA" id="ARBA00022801"/>
    </source>
</evidence>
<dbReference type="InterPro" id="IPR036881">
    <property type="entry name" value="Glyco_hydro_3_C_sf"/>
</dbReference>
<dbReference type="GO" id="GO:0008422">
    <property type="term" value="F:beta-glucosidase activity"/>
    <property type="evidence" value="ECO:0007669"/>
    <property type="project" value="UniProtKB-EC"/>
</dbReference>
<dbReference type="NCBIfam" id="NF011678">
    <property type="entry name" value="PRK15098.1"/>
    <property type="match status" value="1"/>
</dbReference>
<evidence type="ECO:0000313" key="10">
    <source>
        <dbReference type="Proteomes" id="UP000245412"/>
    </source>
</evidence>
<dbReference type="InterPro" id="IPR002772">
    <property type="entry name" value="Glyco_hydro_3_C"/>
</dbReference>
<keyword evidence="4" id="KW-0732">Signal</keyword>
<evidence type="ECO:0000256" key="2">
    <source>
        <dbReference type="ARBA" id="ARBA00005336"/>
    </source>
</evidence>
<dbReference type="InterPro" id="IPR013783">
    <property type="entry name" value="Ig-like_fold"/>
</dbReference>
<organism evidence="9 10">
    <name type="scientific">Murimonas intestini</name>
    <dbReference type="NCBI Taxonomy" id="1337051"/>
    <lineage>
        <taxon>Bacteria</taxon>
        <taxon>Bacillati</taxon>
        <taxon>Bacillota</taxon>
        <taxon>Clostridia</taxon>
        <taxon>Lachnospirales</taxon>
        <taxon>Lachnospiraceae</taxon>
        <taxon>Murimonas</taxon>
    </lineage>
</organism>
<keyword evidence="6 7" id="KW-0326">Glycosidase</keyword>
<feature type="domain" description="Fibronectin type III-like" evidence="8">
    <location>
        <begin position="660"/>
        <end position="729"/>
    </location>
</feature>
<sequence>MKQRDLEALLADMTLKEKADQMLQVVGQMILSEDKNVITGPMQELGITEEDVRLAGSVLGSMGAADIKKIQKKYMEEQPHKIPLIFMLDVINGYRTVFPIPLGQGATFEPEVSKRCAAVAAKEAAVSGVQVTFAPMVDLVRDARWGRVMESTGEDPYLNSQFAKAMVEGFQGSDVSEKYKVGACVKHFAGYGGAVAGRDYNTVELSEHTFREFYLPAYKAGIDAGAELVMTSFNTVNGIPASGNKWLMRDILRDEMGFDGVLISDFAAIKETIAHGYSSDEADAAKKAIEAGVDIDMMTSCYSKNLVKLVEDGEVDEKLVDECVMRILKLKNKLGLFENPYKDADEEEEKKFILCKEHRALSREAAVKSFVLLKNEDQALPLKKGLKVAFIGPYTNNHNIMGSWSLIGKREETVTIEEAAREVMDPETTVFRQGCPVLGNDVRIHAFNGSEQEAEVEEADQEKMMEEALRASGEADVVVMPIGEHFLQSGEATSRAMIDIPEVQMELFRRITAVNDNVITVLFNGRPLDLREITRKSKAVLEVWMPGTEGGHAIVDVLTGAASPCGKLPMSFPYCVGQAPVFYNEYSTGRPYTEGIEEVDRFRSRYLDVPNKPLYPFGYGLTYTDFSLSEITLDKEKMEADGVIKASAILKNTGSVRGTEVVQLYIRDLAASIVRPVKELKGYRKVTLEPGEEREVVFEITEKDLRFLLPDNTWDSEKGSFKVYIGTDSQTENGAGFELI</sequence>
<proteinExistence type="inferred from homology"/>
<dbReference type="InterPro" id="IPR036962">
    <property type="entry name" value="Glyco_hydro_3_N_sf"/>
</dbReference>
<dbReference type="EC" id="3.2.1.21" evidence="3"/>
<dbReference type="InterPro" id="IPR001764">
    <property type="entry name" value="Glyco_hydro_3_N"/>
</dbReference>
<evidence type="ECO:0000256" key="6">
    <source>
        <dbReference type="ARBA" id="ARBA00023295"/>
    </source>
</evidence>
<dbReference type="SUPFAM" id="SSF52279">
    <property type="entry name" value="Beta-D-glucan exohydrolase, C-terminal domain"/>
    <property type="match status" value="1"/>
</dbReference>
<dbReference type="RefSeq" id="WP_109625543.1">
    <property type="nucleotide sequence ID" value="NZ_CABJAT010000007.1"/>
</dbReference>
<dbReference type="InterPro" id="IPR019800">
    <property type="entry name" value="Glyco_hydro_3_AS"/>
</dbReference>